<evidence type="ECO:0000313" key="3">
    <source>
        <dbReference type="Proteomes" id="UP000430387"/>
    </source>
</evidence>
<reference evidence="2 3" key="1">
    <citation type="submission" date="2019-12" db="EMBL/GenBank/DDBJ databases">
        <title>Enteriobacteria Tanzani isolates_8377-8380.</title>
        <authorList>
            <person name="Subbiah M."/>
            <person name="Call D."/>
        </authorList>
    </citation>
    <scope>NUCLEOTIDE SEQUENCE [LARGE SCALE GENOMIC DNA]</scope>
    <source>
        <strain evidence="2 3">8380wG1</strain>
    </source>
</reference>
<dbReference type="AlphaFoldDB" id="A0A6D0IH20"/>
<gene>
    <name evidence="2" type="ORF">GQA06_21985</name>
</gene>
<sequence>MKEFLFLFHSTVGVIQTRKALQAAGMTFRVSDIPRDLRGGCGLCIWLTC</sequence>
<comment type="caution">
    <text evidence="2">The sequence shown here is derived from an EMBL/GenBank/DDBJ whole genome shotgun (WGS) entry which is preliminary data.</text>
</comment>
<accession>A0A6D0IH20</accession>
<evidence type="ECO:0000259" key="1">
    <source>
        <dbReference type="Pfam" id="PF11823"/>
    </source>
</evidence>
<dbReference type="Pfam" id="PF11823">
    <property type="entry name" value="Se_S_carrier"/>
    <property type="match status" value="1"/>
</dbReference>
<feature type="domain" description="Putative Se/S carrier protein-like" evidence="1">
    <location>
        <begin position="5"/>
        <end position="48"/>
    </location>
</feature>
<feature type="non-terminal residue" evidence="2">
    <location>
        <position position="49"/>
    </location>
</feature>
<organism evidence="2 3">
    <name type="scientific">Escherichia coli</name>
    <dbReference type="NCBI Taxonomy" id="562"/>
    <lineage>
        <taxon>Bacteria</taxon>
        <taxon>Pseudomonadati</taxon>
        <taxon>Pseudomonadota</taxon>
        <taxon>Gammaproteobacteria</taxon>
        <taxon>Enterobacterales</taxon>
        <taxon>Enterobacteriaceae</taxon>
        <taxon>Escherichia</taxon>
    </lineage>
</organism>
<proteinExistence type="predicted"/>
<dbReference type="InterPro" id="IPR021778">
    <property type="entry name" value="Se/S_carrier-like"/>
</dbReference>
<name>A0A6D0IH20_ECOLX</name>
<protein>
    <submittedName>
        <fullName evidence="2">DUF3343 domain-containing protein</fullName>
    </submittedName>
</protein>
<dbReference type="Proteomes" id="UP000430387">
    <property type="component" value="Unassembled WGS sequence"/>
</dbReference>
<dbReference type="EMBL" id="WTQJ01001052">
    <property type="protein sequence ID" value="MWR16445.1"/>
    <property type="molecule type" value="Genomic_DNA"/>
</dbReference>
<evidence type="ECO:0000313" key="2">
    <source>
        <dbReference type="EMBL" id="MWR16445.1"/>
    </source>
</evidence>